<reference evidence="1 2" key="1">
    <citation type="submission" date="2019-05" db="EMBL/GenBank/DDBJ databases">
        <title>Marivita sp. nov. isolated from sea sediment.</title>
        <authorList>
            <person name="Kim W."/>
        </authorList>
    </citation>
    <scope>NUCLEOTIDE SEQUENCE [LARGE SCALE GENOMIC DNA]</scope>
    <source>
        <strain evidence="1 2">CAU 1492</strain>
    </source>
</reference>
<organism evidence="1 2">
    <name type="scientific">Arenibacterium halophilum</name>
    <dbReference type="NCBI Taxonomy" id="2583821"/>
    <lineage>
        <taxon>Bacteria</taxon>
        <taxon>Pseudomonadati</taxon>
        <taxon>Pseudomonadota</taxon>
        <taxon>Alphaproteobacteria</taxon>
        <taxon>Rhodobacterales</taxon>
        <taxon>Paracoccaceae</taxon>
        <taxon>Arenibacterium</taxon>
    </lineage>
</organism>
<evidence type="ECO:0008006" key="3">
    <source>
        <dbReference type="Google" id="ProtNLM"/>
    </source>
</evidence>
<evidence type="ECO:0000313" key="2">
    <source>
        <dbReference type="Proteomes" id="UP001191082"/>
    </source>
</evidence>
<dbReference type="RefSeq" id="WP_138863934.1">
    <property type="nucleotide sequence ID" value="NZ_VCPC01000002.1"/>
</dbReference>
<name>A0ABY2XAH5_9RHOB</name>
<evidence type="ECO:0000313" key="1">
    <source>
        <dbReference type="EMBL" id="TMV13378.1"/>
    </source>
</evidence>
<dbReference type="PROSITE" id="PS51257">
    <property type="entry name" value="PROKAR_LIPOPROTEIN"/>
    <property type="match status" value="1"/>
</dbReference>
<gene>
    <name evidence="1" type="ORF">FGK64_11560</name>
</gene>
<keyword evidence="2" id="KW-1185">Reference proteome</keyword>
<dbReference type="EMBL" id="VCPC01000002">
    <property type="protein sequence ID" value="TMV13378.1"/>
    <property type="molecule type" value="Genomic_DNA"/>
</dbReference>
<proteinExistence type="predicted"/>
<protein>
    <recommendedName>
        <fullName evidence="3">Lipoprotein</fullName>
    </recommendedName>
</protein>
<comment type="caution">
    <text evidence="1">The sequence shown here is derived from an EMBL/GenBank/DDBJ whole genome shotgun (WGS) entry which is preliminary data.</text>
</comment>
<accession>A0ABY2XAH5</accession>
<sequence>MRRSILVFLVATLALSSCGWRDSRINPRNWFGNSREVRTATVVEPTNPLIPRRSSILERAPQADLSEPIATVTEMRIEPTNSGAILYASGVARRQGAYQARLVPANSELIPDEDGVLSFSFRVVYPQGATPTGSEHSRTVHEAFSLSHQALRGIRTIRVEAAQNARESRRR</sequence>
<dbReference type="Proteomes" id="UP001191082">
    <property type="component" value="Unassembled WGS sequence"/>
</dbReference>